<dbReference type="AlphaFoldDB" id="A0A2I1GKB8"/>
<dbReference type="VEuPathDB" id="FungiDB:RhiirA1_387966"/>
<accession>A0A2I1GKB8</accession>
<gene>
    <name evidence="1" type="ORF">RhiirA4_521578</name>
</gene>
<evidence type="ECO:0000313" key="1">
    <source>
        <dbReference type="EMBL" id="PKY47024.1"/>
    </source>
</evidence>
<protein>
    <recommendedName>
        <fullName evidence="3">HMG box domain-containing protein</fullName>
    </recommendedName>
</protein>
<name>A0A2I1GKB8_9GLOM</name>
<evidence type="ECO:0008006" key="3">
    <source>
        <dbReference type="Google" id="ProtNLM"/>
    </source>
</evidence>
<dbReference type="EMBL" id="LLXI01000509">
    <property type="protein sequence ID" value="PKY47024.1"/>
    <property type="molecule type" value="Genomic_DNA"/>
</dbReference>
<comment type="caution">
    <text evidence="1">The sequence shown here is derived from an EMBL/GenBank/DDBJ whole genome shotgun (WGS) entry which is preliminary data.</text>
</comment>
<dbReference type="VEuPathDB" id="FungiDB:RhiirFUN_018798"/>
<sequence>MAQKPDDWATLACIENKDKIEEVLNLFRNAIDNDEMPKAKELLQVKKGSNSIKRPPNYNIIYVNQLGKFGLLDIIRKFCDEHGINKQNMVPICKKISKILWDELSVEHKNFFSNLAIEVEREHRRLYPNYKYRPMRKIKSVYKYYEHNKSKIKPADHVSSHMNNTPAHMPVTSQDVNDEFEQIDDDSYDDSYDESSYGGSYVSYTDYEDLNSFDDDLPTFSTHTKLSPLSNSTYYGCYYIFIKIVFLTDEMQDESYSNSSTSFNHPQQTINFQSSFHDINADPDLFNTEIRRNSIFWSDALEARLCELYGRDDVVDIFWGQPVEERLKGIINWHVYVVTRGLHNSYAKTETITDDQVINFIAEEEKLISFDDPLPNSIKIPQDLEKSFDKALDNELGLSFREKHYNLVGIGTGYKRTSGQLTNIPAIILYVRQKGILRRGCDGIFPKKICGFSVDVVEACATPCANFDVNYCRRYQGDVKLGSSIGIGSNETQNTTGTLSAVACEKNSNQFGIISCEHVLKFNESDFENGITVYQPSYKDLFEPKRKLDELCKLSKEPGINKDDYESIMYEIEHEENKLKRAREKNSTLATYVNGMRKNFFSVKHKKYYGIDAGFCVFDNENRKLCPKKFSVPSTDFPTCLEGTYDLNDINNLKDFNSKTEIFKVGRTTGLTFGYLFPASQTIACSLTVESIKIAKKLAMEKNIPFYDNLDQETFIGYMKSHVDSEICQKRKKCYPIEWFDRQLAFLFKPGEFECGDSGASVVDKKGKALGILHAKLKTPNQTFAIASPYFAIIEALNIKT</sequence>
<organism evidence="1 2">
    <name type="scientific">Rhizophagus irregularis</name>
    <dbReference type="NCBI Taxonomy" id="588596"/>
    <lineage>
        <taxon>Eukaryota</taxon>
        <taxon>Fungi</taxon>
        <taxon>Fungi incertae sedis</taxon>
        <taxon>Mucoromycota</taxon>
        <taxon>Glomeromycotina</taxon>
        <taxon>Glomeromycetes</taxon>
        <taxon>Glomerales</taxon>
        <taxon>Glomeraceae</taxon>
        <taxon>Rhizophagus</taxon>
    </lineage>
</organism>
<dbReference type="VEuPathDB" id="FungiDB:RhiirA1_460048"/>
<proteinExistence type="predicted"/>
<dbReference type="InterPro" id="IPR036910">
    <property type="entry name" value="HMG_box_dom_sf"/>
</dbReference>
<keyword evidence="2" id="KW-1185">Reference proteome</keyword>
<evidence type="ECO:0000313" key="2">
    <source>
        <dbReference type="Proteomes" id="UP000234323"/>
    </source>
</evidence>
<dbReference type="Gene3D" id="1.10.30.10">
    <property type="entry name" value="High mobility group box domain"/>
    <property type="match status" value="1"/>
</dbReference>
<dbReference type="VEuPathDB" id="FungiDB:FUN_019909"/>
<reference evidence="1 2" key="1">
    <citation type="submission" date="2015-10" db="EMBL/GenBank/DDBJ databases">
        <title>Genome analyses suggest a sexual origin of heterokaryosis in a supposedly ancient asexual fungus.</title>
        <authorList>
            <person name="Ropars J."/>
            <person name="Sedzielewska K."/>
            <person name="Noel J."/>
            <person name="Charron P."/>
            <person name="Farinelli L."/>
            <person name="Marton T."/>
            <person name="Kruger M."/>
            <person name="Pelin A."/>
            <person name="Brachmann A."/>
            <person name="Corradi N."/>
        </authorList>
    </citation>
    <scope>NUCLEOTIDE SEQUENCE [LARGE SCALE GENOMIC DNA]</scope>
    <source>
        <strain evidence="1 2">A4</strain>
    </source>
</reference>
<dbReference type="SUPFAM" id="SSF47095">
    <property type="entry name" value="HMG-box"/>
    <property type="match status" value="1"/>
</dbReference>
<dbReference type="Proteomes" id="UP000234323">
    <property type="component" value="Unassembled WGS sequence"/>
</dbReference>